<accession>A0ABV8GLG4</accession>
<evidence type="ECO:0000256" key="2">
    <source>
        <dbReference type="SAM" id="Phobius"/>
    </source>
</evidence>
<proteinExistence type="predicted"/>
<feature type="transmembrane region" description="Helical" evidence="2">
    <location>
        <begin position="262"/>
        <end position="284"/>
    </location>
</feature>
<organism evidence="3 4">
    <name type="scientific">Nonomuraea purpurea</name>
    <dbReference type="NCBI Taxonomy" id="1849276"/>
    <lineage>
        <taxon>Bacteria</taxon>
        <taxon>Bacillati</taxon>
        <taxon>Actinomycetota</taxon>
        <taxon>Actinomycetes</taxon>
        <taxon>Streptosporangiales</taxon>
        <taxon>Streptosporangiaceae</taxon>
        <taxon>Nonomuraea</taxon>
    </lineage>
</organism>
<evidence type="ECO:0000256" key="1">
    <source>
        <dbReference type="SAM" id="MobiDB-lite"/>
    </source>
</evidence>
<feature type="transmembrane region" description="Helical" evidence="2">
    <location>
        <begin position="22"/>
        <end position="43"/>
    </location>
</feature>
<feature type="transmembrane region" description="Helical" evidence="2">
    <location>
        <begin position="175"/>
        <end position="193"/>
    </location>
</feature>
<dbReference type="RefSeq" id="WP_379534622.1">
    <property type="nucleotide sequence ID" value="NZ_JBHSBI010000037.1"/>
</dbReference>
<keyword evidence="2" id="KW-1133">Transmembrane helix</keyword>
<name>A0ABV8GLG4_9ACTN</name>
<feature type="compositionally biased region" description="Pro residues" evidence="1">
    <location>
        <begin position="386"/>
        <end position="399"/>
    </location>
</feature>
<feature type="transmembrane region" description="Helical" evidence="2">
    <location>
        <begin position="205"/>
        <end position="228"/>
    </location>
</feature>
<gene>
    <name evidence="3" type="ORF">ACFOY2_46775</name>
</gene>
<evidence type="ECO:0000313" key="3">
    <source>
        <dbReference type="EMBL" id="MFC4014796.1"/>
    </source>
</evidence>
<sequence length="496" mass="52285">MDIGCKINQAMNGWFTRLVTDAINPAFVSVGSVLLSAPPPMMLQRVRELSGHVQAVANALLVLMVLAGGVIVMAYGSAHTSTTPGEVIPRLVVAVVALNASLTLCQYAIELANAMVAALLGDGVDGQRAGNLIAAKVDGLIKDPEGTALFLVLLIGAAVLMGLLLAFIGLIRITLLLFVIIAAPLALLFHALPQTESVARLWWRCFFGLLAIQILQALALILAFKLFLTDAPGTYPLAPAGPGLGDAAEATLRPTVNRVLDALIVIGVLFVLIKIPGWVAKTIWQQGQPHMLKRLVKAVIVYKTLGAARTLGKAGGSAARKRAGAAAHRHGGKPSRGRPGGPHGSNSPKGPKGRGPRPGPHTQPNPTPGAAMPNHTPAWQQLPLPLNLPPHTPTPPAPTPKAASAAARRARQGTQLALPFPVTRVPRPPTPHTTPPATPASASASGPWIRPRPPWAQPMLPGMPTRVPRPGQLRLRLDPPPRRISRTQHQPRNEGR</sequence>
<feature type="compositionally biased region" description="Pro residues" evidence="1">
    <location>
        <begin position="357"/>
        <end position="367"/>
    </location>
</feature>
<evidence type="ECO:0000313" key="4">
    <source>
        <dbReference type="Proteomes" id="UP001595851"/>
    </source>
</evidence>
<dbReference type="Proteomes" id="UP001595851">
    <property type="component" value="Unassembled WGS sequence"/>
</dbReference>
<reference evidence="4" key="1">
    <citation type="journal article" date="2019" name="Int. J. Syst. Evol. Microbiol.">
        <title>The Global Catalogue of Microorganisms (GCM) 10K type strain sequencing project: providing services to taxonomists for standard genome sequencing and annotation.</title>
        <authorList>
            <consortium name="The Broad Institute Genomics Platform"/>
            <consortium name="The Broad Institute Genome Sequencing Center for Infectious Disease"/>
            <person name="Wu L."/>
            <person name="Ma J."/>
        </authorList>
    </citation>
    <scope>NUCLEOTIDE SEQUENCE [LARGE SCALE GENOMIC DNA]</scope>
    <source>
        <strain evidence="4">TBRC 1276</strain>
    </source>
</reference>
<feature type="transmembrane region" description="Helical" evidence="2">
    <location>
        <begin position="148"/>
        <end position="169"/>
    </location>
</feature>
<dbReference type="Pfam" id="PF19590">
    <property type="entry name" value="TrbL_3"/>
    <property type="match status" value="1"/>
</dbReference>
<keyword evidence="4" id="KW-1185">Reference proteome</keyword>
<keyword evidence="2" id="KW-0812">Transmembrane</keyword>
<dbReference type="EMBL" id="JBHSBI010000037">
    <property type="protein sequence ID" value="MFC4014796.1"/>
    <property type="molecule type" value="Genomic_DNA"/>
</dbReference>
<feature type="region of interest" description="Disordered" evidence="1">
    <location>
        <begin position="312"/>
        <end position="496"/>
    </location>
</feature>
<dbReference type="InterPro" id="IPR045782">
    <property type="entry name" value="TrbL_3"/>
</dbReference>
<feature type="compositionally biased region" description="Basic residues" evidence="1">
    <location>
        <begin position="319"/>
        <end position="336"/>
    </location>
</feature>
<feature type="transmembrane region" description="Helical" evidence="2">
    <location>
        <begin position="55"/>
        <end position="75"/>
    </location>
</feature>
<feature type="transmembrane region" description="Helical" evidence="2">
    <location>
        <begin position="87"/>
        <end position="109"/>
    </location>
</feature>
<feature type="compositionally biased region" description="Pro residues" evidence="1">
    <location>
        <begin position="426"/>
        <end position="438"/>
    </location>
</feature>
<protein>
    <recommendedName>
        <fullName evidence="5">Type IV secretion system protein</fullName>
    </recommendedName>
</protein>
<keyword evidence="2" id="KW-0472">Membrane</keyword>
<comment type="caution">
    <text evidence="3">The sequence shown here is derived from an EMBL/GenBank/DDBJ whole genome shotgun (WGS) entry which is preliminary data.</text>
</comment>
<evidence type="ECO:0008006" key="5">
    <source>
        <dbReference type="Google" id="ProtNLM"/>
    </source>
</evidence>
<feature type="compositionally biased region" description="Low complexity" evidence="1">
    <location>
        <begin position="400"/>
        <end position="425"/>
    </location>
</feature>